<evidence type="ECO:0000256" key="2">
    <source>
        <dbReference type="ARBA" id="ARBA00023125"/>
    </source>
</evidence>
<accession>A0A1H7AVV0</accession>
<dbReference type="InterPro" id="IPR036388">
    <property type="entry name" value="WH-like_DNA-bd_sf"/>
</dbReference>
<dbReference type="PROSITE" id="PS50949">
    <property type="entry name" value="HTH_GNTR"/>
    <property type="match status" value="1"/>
</dbReference>
<sequence>MEFKDKQSIYLQIADYICEQLLLGKWPPGDRIPSVRDLAGTLEVNPNTVMRTYEYLQGKNIIFNKRGVGYFTDEQATSRIREYRKERFLDSELPEFFRTLYLLDISIEELQRRYKTFIETAYPATL</sequence>
<dbReference type="Proteomes" id="UP000199532">
    <property type="component" value="Unassembled WGS sequence"/>
</dbReference>
<dbReference type="GO" id="GO:0003700">
    <property type="term" value="F:DNA-binding transcription factor activity"/>
    <property type="evidence" value="ECO:0007669"/>
    <property type="project" value="InterPro"/>
</dbReference>
<dbReference type="SUPFAM" id="SSF46785">
    <property type="entry name" value="Winged helix' DNA-binding domain"/>
    <property type="match status" value="1"/>
</dbReference>
<dbReference type="PANTHER" id="PTHR38445:SF10">
    <property type="entry name" value="GNTR-FAMILY TRANSCRIPTIONAL REGULATOR"/>
    <property type="match status" value="1"/>
</dbReference>
<keyword evidence="3" id="KW-0804">Transcription</keyword>
<evidence type="ECO:0000256" key="1">
    <source>
        <dbReference type="ARBA" id="ARBA00023015"/>
    </source>
</evidence>
<dbReference type="OrthoDB" id="362473at2"/>
<evidence type="ECO:0000313" key="5">
    <source>
        <dbReference type="EMBL" id="SEJ68027.1"/>
    </source>
</evidence>
<protein>
    <submittedName>
        <fullName evidence="5">Transcriptional regulator, GntR family</fullName>
    </submittedName>
</protein>
<evidence type="ECO:0000313" key="6">
    <source>
        <dbReference type="Proteomes" id="UP000199532"/>
    </source>
</evidence>
<proteinExistence type="predicted"/>
<dbReference type="AlphaFoldDB" id="A0A1H7AVV0"/>
<evidence type="ECO:0000259" key="4">
    <source>
        <dbReference type="PROSITE" id="PS50949"/>
    </source>
</evidence>
<feature type="domain" description="HTH gntR-type" evidence="4">
    <location>
        <begin position="7"/>
        <end position="75"/>
    </location>
</feature>
<dbReference type="STRING" id="408657.SAMN04487995_5867"/>
<keyword evidence="2" id="KW-0238">DNA-binding</keyword>
<dbReference type="InterPro" id="IPR000524">
    <property type="entry name" value="Tscrpt_reg_HTH_GntR"/>
</dbReference>
<evidence type="ECO:0000256" key="3">
    <source>
        <dbReference type="ARBA" id="ARBA00023163"/>
    </source>
</evidence>
<dbReference type="Gene3D" id="1.10.10.10">
    <property type="entry name" value="Winged helix-like DNA-binding domain superfamily/Winged helix DNA-binding domain"/>
    <property type="match status" value="1"/>
</dbReference>
<dbReference type="Gene3D" id="1.10.287.100">
    <property type="match status" value="1"/>
</dbReference>
<keyword evidence="1" id="KW-0805">Transcription regulation</keyword>
<dbReference type="Pfam" id="PF00392">
    <property type="entry name" value="GntR"/>
    <property type="match status" value="1"/>
</dbReference>
<organism evidence="5 6">
    <name type="scientific">Dyadobacter koreensis</name>
    <dbReference type="NCBI Taxonomy" id="408657"/>
    <lineage>
        <taxon>Bacteria</taxon>
        <taxon>Pseudomonadati</taxon>
        <taxon>Bacteroidota</taxon>
        <taxon>Cytophagia</taxon>
        <taxon>Cytophagales</taxon>
        <taxon>Spirosomataceae</taxon>
        <taxon>Dyadobacter</taxon>
    </lineage>
</organism>
<dbReference type="SMART" id="SM00345">
    <property type="entry name" value="HTH_GNTR"/>
    <property type="match status" value="1"/>
</dbReference>
<gene>
    <name evidence="5" type="ORF">SAMN04487995_5867</name>
</gene>
<dbReference type="CDD" id="cd07377">
    <property type="entry name" value="WHTH_GntR"/>
    <property type="match status" value="1"/>
</dbReference>
<dbReference type="EMBL" id="FNXY01000011">
    <property type="protein sequence ID" value="SEJ68027.1"/>
    <property type="molecule type" value="Genomic_DNA"/>
</dbReference>
<dbReference type="PANTHER" id="PTHR38445">
    <property type="entry name" value="HTH-TYPE TRANSCRIPTIONAL REPRESSOR YTRA"/>
    <property type="match status" value="1"/>
</dbReference>
<name>A0A1H7AVV0_9BACT</name>
<reference evidence="5 6" key="1">
    <citation type="submission" date="2016-10" db="EMBL/GenBank/DDBJ databases">
        <authorList>
            <person name="de Groot N.N."/>
        </authorList>
    </citation>
    <scope>NUCLEOTIDE SEQUENCE [LARGE SCALE GENOMIC DNA]</scope>
    <source>
        <strain evidence="5 6">DSM 19938</strain>
    </source>
</reference>
<keyword evidence="6" id="KW-1185">Reference proteome</keyword>
<dbReference type="GO" id="GO:0003677">
    <property type="term" value="F:DNA binding"/>
    <property type="evidence" value="ECO:0007669"/>
    <property type="project" value="UniProtKB-KW"/>
</dbReference>
<dbReference type="RefSeq" id="WP_090341697.1">
    <property type="nucleotide sequence ID" value="NZ_FNXY01000011.1"/>
</dbReference>
<dbReference type="InterPro" id="IPR036390">
    <property type="entry name" value="WH_DNA-bd_sf"/>
</dbReference>